<sequence length="46" mass="4966">KGYRGIGRAPKADGDLRYACLRAGRSTMTPQGILETILYAPDLDAI</sequence>
<reference evidence="1" key="1">
    <citation type="journal article" date="2014" name="Front. Microbiol.">
        <title>High frequency of phylogenetically diverse reductive dehalogenase-homologous genes in deep subseafloor sedimentary metagenomes.</title>
        <authorList>
            <person name="Kawai M."/>
            <person name="Futagami T."/>
            <person name="Toyoda A."/>
            <person name="Takaki Y."/>
            <person name="Nishi S."/>
            <person name="Hori S."/>
            <person name="Arai W."/>
            <person name="Tsubouchi T."/>
            <person name="Morono Y."/>
            <person name="Uchiyama I."/>
            <person name="Ito T."/>
            <person name="Fujiyama A."/>
            <person name="Inagaki F."/>
            <person name="Takami H."/>
        </authorList>
    </citation>
    <scope>NUCLEOTIDE SEQUENCE</scope>
    <source>
        <strain evidence="1">Expedition CK06-06</strain>
    </source>
</reference>
<gene>
    <name evidence="1" type="ORF">S01H4_67113</name>
</gene>
<accession>X1FLG4</accession>
<name>X1FLG4_9ZZZZ</name>
<organism evidence="1">
    <name type="scientific">marine sediment metagenome</name>
    <dbReference type="NCBI Taxonomy" id="412755"/>
    <lineage>
        <taxon>unclassified sequences</taxon>
        <taxon>metagenomes</taxon>
        <taxon>ecological metagenomes</taxon>
    </lineage>
</organism>
<proteinExistence type="predicted"/>
<dbReference type="AlphaFoldDB" id="X1FLG4"/>
<evidence type="ECO:0000313" key="1">
    <source>
        <dbReference type="EMBL" id="GAH30214.1"/>
    </source>
</evidence>
<feature type="non-terminal residue" evidence="1">
    <location>
        <position position="1"/>
    </location>
</feature>
<comment type="caution">
    <text evidence="1">The sequence shown here is derived from an EMBL/GenBank/DDBJ whole genome shotgun (WGS) entry which is preliminary data.</text>
</comment>
<feature type="non-terminal residue" evidence="1">
    <location>
        <position position="46"/>
    </location>
</feature>
<dbReference type="EMBL" id="BART01041992">
    <property type="protein sequence ID" value="GAH30214.1"/>
    <property type="molecule type" value="Genomic_DNA"/>
</dbReference>
<protein>
    <submittedName>
        <fullName evidence="1">Uncharacterized protein</fullName>
    </submittedName>
</protein>